<dbReference type="GO" id="GO:0016020">
    <property type="term" value="C:membrane"/>
    <property type="evidence" value="ECO:0007669"/>
    <property type="project" value="TreeGrafter"/>
</dbReference>
<comment type="caution">
    <text evidence="2">The sequence shown here is derived from an EMBL/GenBank/DDBJ whole genome shotgun (WGS) entry which is preliminary data.</text>
</comment>
<evidence type="ECO:0000259" key="1">
    <source>
        <dbReference type="Pfam" id="PF00561"/>
    </source>
</evidence>
<reference evidence="2 3" key="1">
    <citation type="submission" date="2017-10" db="EMBL/GenBank/DDBJ databases">
        <title>Sequencing the genomes of 1000 actinobacteria strains.</title>
        <authorList>
            <person name="Klenk H.-P."/>
        </authorList>
    </citation>
    <scope>NUCLEOTIDE SEQUENCE [LARGE SCALE GENOMIC DNA]</scope>
    <source>
        <strain evidence="2 3">DSM 21574</strain>
    </source>
</reference>
<dbReference type="Gene3D" id="3.40.50.1820">
    <property type="entry name" value="alpha/beta hydrolase"/>
    <property type="match status" value="1"/>
</dbReference>
<dbReference type="InterPro" id="IPR029058">
    <property type="entry name" value="AB_hydrolase_fold"/>
</dbReference>
<dbReference type="PRINTS" id="PR00111">
    <property type="entry name" value="ABHYDROLASE"/>
</dbReference>
<proteinExistence type="predicted"/>
<keyword evidence="3" id="KW-1185">Reference proteome</keyword>
<dbReference type="PANTHER" id="PTHR43798:SF33">
    <property type="entry name" value="HYDROLASE, PUTATIVE (AFU_ORTHOLOGUE AFUA_2G14860)-RELATED"/>
    <property type="match status" value="1"/>
</dbReference>
<gene>
    <name evidence="2" type="ORF">ATL41_1315</name>
</gene>
<dbReference type="SUPFAM" id="SSF53474">
    <property type="entry name" value="alpha/beta-Hydrolases"/>
    <property type="match status" value="1"/>
</dbReference>
<protein>
    <submittedName>
        <fullName evidence="2">Lipase</fullName>
    </submittedName>
</protein>
<feature type="domain" description="AB hydrolase-1" evidence="1">
    <location>
        <begin position="34"/>
        <end position="252"/>
    </location>
</feature>
<dbReference type="Proteomes" id="UP000221394">
    <property type="component" value="Unassembled WGS sequence"/>
</dbReference>
<accession>A0A2A9ED78</accession>
<dbReference type="Pfam" id="PF00561">
    <property type="entry name" value="Abhydrolase_1"/>
    <property type="match status" value="1"/>
</dbReference>
<dbReference type="GO" id="GO:0003824">
    <property type="term" value="F:catalytic activity"/>
    <property type="evidence" value="ECO:0007669"/>
    <property type="project" value="UniProtKB-ARBA"/>
</dbReference>
<dbReference type="EMBL" id="PDJH01000001">
    <property type="protein sequence ID" value="PFG36586.1"/>
    <property type="molecule type" value="Genomic_DNA"/>
</dbReference>
<organism evidence="2 3">
    <name type="scientific">Flavimobilis soli</name>
    <dbReference type="NCBI Taxonomy" id="442709"/>
    <lineage>
        <taxon>Bacteria</taxon>
        <taxon>Bacillati</taxon>
        <taxon>Actinomycetota</taxon>
        <taxon>Actinomycetes</taxon>
        <taxon>Micrococcales</taxon>
        <taxon>Jonesiaceae</taxon>
        <taxon>Flavimobilis</taxon>
    </lineage>
</organism>
<dbReference type="RefSeq" id="WP_169924503.1">
    <property type="nucleotide sequence ID" value="NZ_PDJH01000001.1"/>
</dbReference>
<dbReference type="PANTHER" id="PTHR43798">
    <property type="entry name" value="MONOACYLGLYCEROL LIPASE"/>
    <property type="match status" value="1"/>
</dbReference>
<dbReference type="InterPro" id="IPR000073">
    <property type="entry name" value="AB_hydrolase_1"/>
</dbReference>
<evidence type="ECO:0000313" key="3">
    <source>
        <dbReference type="Proteomes" id="UP000221394"/>
    </source>
</evidence>
<sequence>MSDHSYGVIEAGSGHLGHVTWAAFGPTDSPLPPAVLVHGLGDSAACWPGVVEHLAESRLVIVSDLRGHGDSPLPDGPVTVRALADDLAVVVHRVAQRPAALIGHSLGGLVAQDLALRGPALVSALVLEDPAWTASDTTFPDVARTLRELNTTPYARLLASVTRDHPTWPAAEAAPWAASKRQLDPRFLDRAAGFSQDWLSPLARLAPDGEFTTTVLLGQEELGGIIPAEMAERAEELLDGKGEVLVLAAGHDVRREQRATYLHLLDEALVPRTAG</sequence>
<name>A0A2A9ED78_9MICO</name>
<dbReference type="AlphaFoldDB" id="A0A2A9ED78"/>
<dbReference type="InterPro" id="IPR050266">
    <property type="entry name" value="AB_hydrolase_sf"/>
</dbReference>
<evidence type="ECO:0000313" key="2">
    <source>
        <dbReference type="EMBL" id="PFG36586.1"/>
    </source>
</evidence>